<gene>
    <name evidence="3" type="ORF">QJ522_00185</name>
</gene>
<dbReference type="RefSeq" id="WP_349242854.1">
    <property type="nucleotide sequence ID" value="NZ_JASCXX010000001.1"/>
</dbReference>
<dbReference type="Gene3D" id="2.60.120.260">
    <property type="entry name" value="Galactose-binding domain-like"/>
    <property type="match status" value="3"/>
</dbReference>
<dbReference type="Gene3D" id="2.60.40.10">
    <property type="entry name" value="Immunoglobulins"/>
    <property type="match status" value="2"/>
</dbReference>
<proteinExistence type="predicted"/>
<feature type="chain" id="PRO_5043689519" evidence="1">
    <location>
        <begin position="21"/>
        <end position="942"/>
    </location>
</feature>
<keyword evidence="1" id="KW-0732">Signal</keyword>
<dbReference type="Pfam" id="PF00754">
    <property type="entry name" value="F5_F8_type_C"/>
    <property type="match status" value="1"/>
</dbReference>
<accession>A0AAW6TVA2</accession>
<evidence type="ECO:0000256" key="1">
    <source>
        <dbReference type="SAM" id="SignalP"/>
    </source>
</evidence>
<name>A0AAW6TVA2_9BACT</name>
<reference evidence="3" key="1">
    <citation type="submission" date="2023-05" db="EMBL/GenBank/DDBJ databases">
        <title>Anaerotaeda fermentans gen. nov., sp. nov., a novel anaerobic planctomycete of the new family within the order Sedimentisphaerales isolated from Taman Peninsula, Russia.</title>
        <authorList>
            <person name="Khomyakova M.A."/>
            <person name="Merkel A.Y."/>
            <person name="Slobodkin A.I."/>
        </authorList>
    </citation>
    <scope>NUCLEOTIDE SEQUENCE</scope>
    <source>
        <strain evidence="3">M17dextr</strain>
    </source>
</reference>
<dbReference type="PROSITE" id="PS50022">
    <property type="entry name" value="FA58C_3"/>
    <property type="match status" value="1"/>
</dbReference>
<evidence type="ECO:0000313" key="3">
    <source>
        <dbReference type="EMBL" id="MDI6447444.1"/>
    </source>
</evidence>
<protein>
    <submittedName>
        <fullName evidence="3">Discoidin domain-containing protein</fullName>
    </submittedName>
</protein>
<dbReference type="InterPro" id="IPR000421">
    <property type="entry name" value="FA58C"/>
</dbReference>
<dbReference type="SUPFAM" id="SSF49785">
    <property type="entry name" value="Galactose-binding domain-like"/>
    <property type="match status" value="1"/>
</dbReference>
<dbReference type="Proteomes" id="UP001431776">
    <property type="component" value="Unassembled WGS sequence"/>
</dbReference>
<dbReference type="InterPro" id="IPR008979">
    <property type="entry name" value="Galactose-bd-like_sf"/>
</dbReference>
<comment type="caution">
    <text evidence="3">The sequence shown here is derived from an EMBL/GenBank/DDBJ whole genome shotgun (WGS) entry which is preliminary data.</text>
</comment>
<evidence type="ECO:0000259" key="2">
    <source>
        <dbReference type="PROSITE" id="PS50022"/>
    </source>
</evidence>
<dbReference type="InterPro" id="IPR013783">
    <property type="entry name" value="Ig-like_fold"/>
</dbReference>
<feature type="signal peptide" evidence="1">
    <location>
        <begin position="1"/>
        <end position="20"/>
    </location>
</feature>
<feature type="domain" description="F5/8 type C" evidence="2">
    <location>
        <begin position="363"/>
        <end position="507"/>
    </location>
</feature>
<keyword evidence="4" id="KW-1185">Reference proteome</keyword>
<dbReference type="AlphaFoldDB" id="A0AAW6TVA2"/>
<organism evidence="3 4">
    <name type="scientific">Anaerobaca lacustris</name>
    <dbReference type="NCBI Taxonomy" id="3044600"/>
    <lineage>
        <taxon>Bacteria</taxon>
        <taxon>Pseudomonadati</taxon>
        <taxon>Planctomycetota</taxon>
        <taxon>Phycisphaerae</taxon>
        <taxon>Sedimentisphaerales</taxon>
        <taxon>Anaerobacaceae</taxon>
        <taxon>Anaerobaca</taxon>
    </lineage>
</organism>
<sequence>MKRVLLLYAIALVWSTTATANDIAFYVGAPNVDGWYTVVAQTADVETIIALTSHQFKDIQQFNDEQFDDFAAWVEANMDDGEMDIIWLNGCMPSVLYPFPNLQPNGSLAEEWLNHGNMIINVGDWFGYVSYEGGSRQTENGSAGAANILNLAAGIILSADGTTLPVTDAGRQYLPSLNDPAPTSRPIGLAAVVAPWEVAAVFAQNTAGTQADPVVIHNTETGGYVAFINQGGTGSWIDDRGLTCAEFINNWVATVIGLTDKSLAGNPNPDDGVTDVPRDVVLSWSAGEYAVTHDVYFGTSFDDVNAAGRGNPLGVLLSEGQAGTTFDPPGILDFGTTYYWRIDEVNGAPDFAIYKGLVWSFTAEPLAYPIANVTATSNGTSGAATTPERTVDGSGLNAADQHSILSGDMWLAQAPADEALYIQYEFDGVYKLHEMLVWNYNEQFELILGFGLKDVTVEYSEDGDDWAVLGDVQLNQATARATYMANTTVDFGGVAARLVRLTVNSGWGMMGQYGLAEVRFMYIPAQAREPQPGDGAANVSVDSALAWRAGRDAVSHEVYFGVDPEALALAATVVGSSYAPGALNLDATYYWQVNAVQETESWDGALWSFATQEYLVVEDFESYTDDIDAGEAIFDTWIDGWVNNTGSTVGHLETPFAERAIVHSGRQSMPLFYDNTTTAVSEADYALSGNWTLYGIKSLSLYFYGAEGNTGQLYVKINNTKIAYDGPAVNLARPSWQLWSIDLSQAGNVSNVSSLTIGIEGAGANGVVYIDDIRLYPEVLSYVSPDITGAGDTVQGVPNDGDWPAAEHPALAIDDNVNTKYLHRKGGSQATGFQVAPLVGSTVVTGLTFTTANDAPTRDPISFRLSGSNASIDGPYTLIASGDIVDFAGATAWPRFTKNTTPIEFPNATVYRYYEIVFPTLRGPAETLMQIADVEFLGTVAP</sequence>
<dbReference type="EMBL" id="JASCXX010000001">
    <property type="protein sequence ID" value="MDI6447444.1"/>
    <property type="molecule type" value="Genomic_DNA"/>
</dbReference>
<evidence type="ECO:0000313" key="4">
    <source>
        <dbReference type="Proteomes" id="UP001431776"/>
    </source>
</evidence>